<keyword evidence="7" id="KW-0862">Zinc</keyword>
<name>A0AAD9YYK4_COLKA</name>
<evidence type="ECO:0000256" key="8">
    <source>
        <dbReference type="ARBA" id="ARBA00023049"/>
    </source>
</evidence>
<feature type="chain" id="PRO_5042031103" evidence="11">
    <location>
        <begin position="19"/>
        <end position="362"/>
    </location>
</feature>
<dbReference type="Gene3D" id="3.40.390.10">
    <property type="entry name" value="Collagenase (Catalytic Domain)"/>
    <property type="match status" value="1"/>
</dbReference>
<dbReference type="Proteomes" id="UP001281614">
    <property type="component" value="Unassembled WGS sequence"/>
</dbReference>
<keyword evidence="3" id="KW-0645">Protease</keyword>
<dbReference type="InterPro" id="IPR008754">
    <property type="entry name" value="Peptidase_M43"/>
</dbReference>
<proteinExistence type="inferred from homology"/>
<evidence type="ECO:0000256" key="5">
    <source>
        <dbReference type="ARBA" id="ARBA00022729"/>
    </source>
</evidence>
<dbReference type="GO" id="GO:0046872">
    <property type="term" value="F:metal ion binding"/>
    <property type="evidence" value="ECO:0007669"/>
    <property type="project" value="UniProtKB-KW"/>
</dbReference>
<feature type="region of interest" description="Disordered" evidence="10">
    <location>
        <begin position="339"/>
        <end position="362"/>
    </location>
</feature>
<evidence type="ECO:0000256" key="2">
    <source>
        <dbReference type="ARBA" id="ARBA00008721"/>
    </source>
</evidence>
<feature type="signal peptide" evidence="11">
    <location>
        <begin position="1"/>
        <end position="18"/>
    </location>
</feature>
<dbReference type="GO" id="GO:0006508">
    <property type="term" value="P:proteolysis"/>
    <property type="evidence" value="ECO:0007669"/>
    <property type="project" value="UniProtKB-KW"/>
</dbReference>
<keyword evidence="5 11" id="KW-0732">Signal</keyword>
<evidence type="ECO:0000256" key="7">
    <source>
        <dbReference type="ARBA" id="ARBA00022833"/>
    </source>
</evidence>
<keyword evidence="9" id="KW-1015">Disulfide bond</keyword>
<dbReference type="EMBL" id="VYYT01000001">
    <property type="protein sequence ID" value="KAK2780578.1"/>
    <property type="molecule type" value="Genomic_DNA"/>
</dbReference>
<evidence type="ECO:0000256" key="1">
    <source>
        <dbReference type="ARBA" id="ARBA00003174"/>
    </source>
</evidence>
<accession>A0AAD9YYK4</accession>
<evidence type="ECO:0000256" key="11">
    <source>
        <dbReference type="SAM" id="SignalP"/>
    </source>
</evidence>
<evidence type="ECO:0000259" key="12">
    <source>
        <dbReference type="Pfam" id="PF05572"/>
    </source>
</evidence>
<evidence type="ECO:0000256" key="10">
    <source>
        <dbReference type="SAM" id="MobiDB-lite"/>
    </source>
</evidence>
<evidence type="ECO:0000256" key="6">
    <source>
        <dbReference type="ARBA" id="ARBA00022801"/>
    </source>
</evidence>
<evidence type="ECO:0000313" key="13">
    <source>
        <dbReference type="EMBL" id="KAK2780578.1"/>
    </source>
</evidence>
<evidence type="ECO:0000256" key="4">
    <source>
        <dbReference type="ARBA" id="ARBA00022723"/>
    </source>
</evidence>
<evidence type="ECO:0000313" key="14">
    <source>
        <dbReference type="Proteomes" id="UP001281614"/>
    </source>
</evidence>
<dbReference type="GO" id="GO:0008237">
    <property type="term" value="F:metallopeptidase activity"/>
    <property type="evidence" value="ECO:0007669"/>
    <property type="project" value="UniProtKB-KW"/>
</dbReference>
<keyword evidence="14" id="KW-1185">Reference proteome</keyword>
<dbReference type="InterPro" id="IPR024079">
    <property type="entry name" value="MetalloPept_cat_dom_sf"/>
</dbReference>
<evidence type="ECO:0000256" key="9">
    <source>
        <dbReference type="ARBA" id="ARBA00023157"/>
    </source>
</evidence>
<keyword evidence="6" id="KW-0378">Hydrolase</keyword>
<dbReference type="PANTHER" id="PTHR47466">
    <property type="match status" value="1"/>
</dbReference>
<dbReference type="SUPFAM" id="SSF55486">
    <property type="entry name" value="Metalloproteases ('zincins'), catalytic domain"/>
    <property type="match status" value="1"/>
</dbReference>
<feature type="domain" description="Peptidase M43 pregnancy-associated plasma-A" evidence="12">
    <location>
        <begin position="201"/>
        <end position="286"/>
    </location>
</feature>
<keyword evidence="8 13" id="KW-0482">Metalloprotease</keyword>
<comment type="function">
    <text evidence="1">Secreted metalloproteinase that allows assimilation of proteinaceous substrates.</text>
</comment>
<dbReference type="AlphaFoldDB" id="A0AAD9YYK4"/>
<comment type="caution">
    <text evidence="13">The sequence shown here is derived from an EMBL/GenBank/DDBJ whole genome shotgun (WGS) entry which is preliminary data.</text>
</comment>
<protein>
    <submittedName>
        <fullName evidence="13">Metalloprotease</fullName>
    </submittedName>
</protein>
<sequence>MVKFVWALPLLLAKASFGRPFGDVTPNEISFKLCGTDDIDGDQHARDDLFLLESMYKDTAVFREQAKIRIPVNVFLVGGSSYRNFFMDKTSAIEAAYDKYRSLGFEFGPFTYEEVDLPAADKHMFRIWGNVTSALVRAHRHGGADTLNLFLVPANLGTYGFANFPWHLKNPPGRRLGLEFPLSNDALILATRGLTEDLLEKLVVHETGHWLGLYHTFQGGCRRDDDQVEDTPQQDMNKEFQKSCNATQNSCPWLPGLDPIRNYMTYTGCNQGMHFTPGQARRMRQAWEVYRDPKTRILPAYSDMPLPHMSPAEGRSLINFWMEQEPFVFRKLGDQIPANPPTIHNGTSTKSWEWPRLKAPGR</sequence>
<dbReference type="Pfam" id="PF05572">
    <property type="entry name" value="Peptidase_M43"/>
    <property type="match status" value="1"/>
</dbReference>
<organism evidence="13 14">
    <name type="scientific">Colletotrichum kahawae</name>
    <name type="common">Coffee berry disease fungus</name>
    <dbReference type="NCBI Taxonomy" id="34407"/>
    <lineage>
        <taxon>Eukaryota</taxon>
        <taxon>Fungi</taxon>
        <taxon>Dikarya</taxon>
        <taxon>Ascomycota</taxon>
        <taxon>Pezizomycotina</taxon>
        <taxon>Sordariomycetes</taxon>
        <taxon>Hypocreomycetidae</taxon>
        <taxon>Glomerellales</taxon>
        <taxon>Glomerellaceae</taxon>
        <taxon>Colletotrichum</taxon>
        <taxon>Colletotrichum gloeosporioides species complex</taxon>
    </lineage>
</organism>
<reference evidence="13" key="1">
    <citation type="submission" date="2023-02" db="EMBL/GenBank/DDBJ databases">
        <title>Colletotrichum kahawae CIFC_Que2 genome sequencing and assembly.</title>
        <authorList>
            <person name="Baroncelli R."/>
        </authorList>
    </citation>
    <scope>NUCLEOTIDE SEQUENCE</scope>
    <source>
        <strain evidence="13">CIFC_Que2</strain>
    </source>
</reference>
<keyword evidence="4" id="KW-0479">Metal-binding</keyword>
<gene>
    <name evidence="13" type="ORF">CKAH01_00522</name>
</gene>
<evidence type="ECO:0000256" key="3">
    <source>
        <dbReference type="ARBA" id="ARBA00022670"/>
    </source>
</evidence>
<feature type="compositionally biased region" description="Polar residues" evidence="10">
    <location>
        <begin position="342"/>
        <end position="351"/>
    </location>
</feature>
<comment type="similarity">
    <text evidence="2">Belongs to the peptidase M43B family.</text>
</comment>
<dbReference type="PANTHER" id="PTHR47466:SF1">
    <property type="entry name" value="METALLOPROTEASE MEP1 (AFU_ORTHOLOGUE AFUA_1G07730)-RELATED"/>
    <property type="match status" value="1"/>
</dbReference>